<protein>
    <submittedName>
        <fullName evidence="2">Uncharacterized protein</fullName>
    </submittedName>
</protein>
<evidence type="ECO:0000313" key="3">
    <source>
        <dbReference type="Proteomes" id="UP000317369"/>
    </source>
</evidence>
<dbReference type="AlphaFoldDB" id="A0A517YTD7"/>
<accession>A0A517YTD7</accession>
<reference evidence="2 3" key="1">
    <citation type="submission" date="2019-02" db="EMBL/GenBank/DDBJ databases">
        <title>Deep-cultivation of Planctomycetes and their phenomic and genomic characterization uncovers novel biology.</title>
        <authorList>
            <person name="Wiegand S."/>
            <person name="Jogler M."/>
            <person name="Boedeker C."/>
            <person name="Pinto D."/>
            <person name="Vollmers J."/>
            <person name="Rivas-Marin E."/>
            <person name="Kohn T."/>
            <person name="Peeters S.H."/>
            <person name="Heuer A."/>
            <person name="Rast P."/>
            <person name="Oberbeckmann S."/>
            <person name="Bunk B."/>
            <person name="Jeske O."/>
            <person name="Meyerdierks A."/>
            <person name="Storesund J.E."/>
            <person name="Kallscheuer N."/>
            <person name="Luecker S."/>
            <person name="Lage O.M."/>
            <person name="Pohl T."/>
            <person name="Merkel B.J."/>
            <person name="Hornburger P."/>
            <person name="Mueller R.-W."/>
            <person name="Bruemmer F."/>
            <person name="Labrenz M."/>
            <person name="Spormann A.M."/>
            <person name="Op den Camp H."/>
            <person name="Overmann J."/>
            <person name="Amann R."/>
            <person name="Jetten M.S.M."/>
            <person name="Mascher T."/>
            <person name="Medema M.H."/>
            <person name="Devos D.P."/>
            <person name="Kaster A.-K."/>
            <person name="Ovreas L."/>
            <person name="Rohde M."/>
            <person name="Galperin M.Y."/>
            <person name="Jogler C."/>
        </authorList>
    </citation>
    <scope>NUCLEOTIDE SEQUENCE [LARGE SCALE GENOMIC DNA]</scope>
    <source>
        <strain evidence="2 3">KS4</strain>
    </source>
</reference>
<dbReference type="EMBL" id="CP036425">
    <property type="protein sequence ID" value="QDU33484.1"/>
    <property type="molecule type" value="Genomic_DNA"/>
</dbReference>
<sequence length="157" mass="17539">MAWTSMHFATGMAGSALLTSTACLLFKRSPKYLPLIITAGGLFAITPDLPRIWREDFPSLPLASILGEKSLEQSLHNIGDLFFLHATLDRQPHEYALHGLALIVILYLAASIVSLLAHRHERNKLCKQIQKLEHHSAHIHNQFAKPDNRTSSATNNR</sequence>
<keyword evidence="1" id="KW-0472">Membrane</keyword>
<evidence type="ECO:0000313" key="2">
    <source>
        <dbReference type="EMBL" id="QDU33484.1"/>
    </source>
</evidence>
<dbReference type="OrthoDB" id="290787at2"/>
<dbReference type="RefSeq" id="WP_145076552.1">
    <property type="nucleotide sequence ID" value="NZ_CP036425.1"/>
</dbReference>
<dbReference type="KEGG" id="pcor:KS4_15340"/>
<keyword evidence="3" id="KW-1185">Reference proteome</keyword>
<keyword evidence="1" id="KW-1133">Transmembrane helix</keyword>
<organism evidence="2 3">
    <name type="scientific">Poriferisphaera corsica</name>
    <dbReference type="NCBI Taxonomy" id="2528020"/>
    <lineage>
        <taxon>Bacteria</taxon>
        <taxon>Pseudomonadati</taxon>
        <taxon>Planctomycetota</taxon>
        <taxon>Phycisphaerae</taxon>
        <taxon>Phycisphaerales</taxon>
        <taxon>Phycisphaeraceae</taxon>
        <taxon>Poriferisphaera</taxon>
    </lineage>
</organism>
<evidence type="ECO:0000256" key="1">
    <source>
        <dbReference type="SAM" id="Phobius"/>
    </source>
</evidence>
<feature type="transmembrane region" description="Helical" evidence="1">
    <location>
        <begin position="95"/>
        <end position="117"/>
    </location>
</feature>
<keyword evidence="1" id="KW-0812">Transmembrane</keyword>
<gene>
    <name evidence="2" type="ORF">KS4_15340</name>
</gene>
<proteinExistence type="predicted"/>
<name>A0A517YTD7_9BACT</name>
<feature type="transmembrane region" description="Helical" evidence="1">
    <location>
        <begin position="6"/>
        <end position="26"/>
    </location>
</feature>
<dbReference type="Proteomes" id="UP000317369">
    <property type="component" value="Chromosome"/>
</dbReference>
<feature type="transmembrane region" description="Helical" evidence="1">
    <location>
        <begin position="33"/>
        <end position="53"/>
    </location>
</feature>